<evidence type="ECO:0000259" key="1">
    <source>
        <dbReference type="PROSITE" id="PS50943"/>
    </source>
</evidence>
<dbReference type="Proteomes" id="UP001057532">
    <property type="component" value="Chromosome"/>
</dbReference>
<dbReference type="PROSITE" id="PS50943">
    <property type="entry name" value="HTH_CROC1"/>
    <property type="match status" value="1"/>
</dbReference>
<protein>
    <submittedName>
        <fullName evidence="2">Helix-turn-helix transcriptional regulator</fullName>
    </submittedName>
</protein>
<keyword evidence="3" id="KW-1185">Reference proteome</keyword>
<dbReference type="InterPro" id="IPR010982">
    <property type="entry name" value="Lambda_DNA-bd_dom_sf"/>
</dbReference>
<dbReference type="SUPFAM" id="SSF47413">
    <property type="entry name" value="lambda repressor-like DNA-binding domains"/>
    <property type="match status" value="1"/>
</dbReference>
<organism evidence="2 3">
    <name type="scientific">Fructilactobacillus ixorae</name>
    <dbReference type="NCBI Taxonomy" id="1750535"/>
    <lineage>
        <taxon>Bacteria</taxon>
        <taxon>Bacillati</taxon>
        <taxon>Bacillota</taxon>
        <taxon>Bacilli</taxon>
        <taxon>Lactobacillales</taxon>
        <taxon>Lactobacillaceae</taxon>
        <taxon>Fructilactobacillus</taxon>
    </lineage>
</organism>
<accession>A0ABY5C4T0</accession>
<feature type="domain" description="HTH cro/C1-type" evidence="1">
    <location>
        <begin position="12"/>
        <end position="67"/>
    </location>
</feature>
<dbReference type="InterPro" id="IPR001387">
    <property type="entry name" value="Cro/C1-type_HTH"/>
</dbReference>
<name>A0ABY5C4T0_9LACO</name>
<dbReference type="Gene3D" id="1.10.260.40">
    <property type="entry name" value="lambda repressor-like DNA-binding domains"/>
    <property type="match status" value="1"/>
</dbReference>
<evidence type="ECO:0000313" key="2">
    <source>
        <dbReference type="EMBL" id="USS93799.1"/>
    </source>
</evidence>
<reference evidence="2" key="1">
    <citation type="submission" date="2022-05" db="EMBL/GenBank/DDBJ databases">
        <authorList>
            <person name="Oliphant S.A."/>
            <person name="Watson-Haigh N.S."/>
            <person name="Sumby K.M."/>
            <person name="Gardner J.M."/>
            <person name="Jiranek V."/>
        </authorList>
    </citation>
    <scope>NUCLEOTIDE SEQUENCE</scope>
    <source>
        <strain evidence="2">Ru20-1</strain>
    </source>
</reference>
<sequence length="68" mass="7598">MIRLKLKNPERLREQIALNGFTLSTFAKNINSSPDYLGKIIHGKVNPGPNLARKIATGIGLKQMIFFC</sequence>
<gene>
    <name evidence="2" type="ORF">M8332_02885</name>
</gene>
<dbReference type="Pfam" id="PF01381">
    <property type="entry name" value="HTH_3"/>
    <property type="match status" value="1"/>
</dbReference>
<dbReference type="RefSeq" id="WP_252780677.1">
    <property type="nucleotide sequence ID" value="NZ_CP097478.1"/>
</dbReference>
<dbReference type="SMART" id="SM00530">
    <property type="entry name" value="HTH_XRE"/>
    <property type="match status" value="1"/>
</dbReference>
<dbReference type="EMBL" id="CP097478">
    <property type="protein sequence ID" value="USS93799.1"/>
    <property type="molecule type" value="Genomic_DNA"/>
</dbReference>
<evidence type="ECO:0000313" key="3">
    <source>
        <dbReference type="Proteomes" id="UP001057532"/>
    </source>
</evidence>
<proteinExistence type="predicted"/>